<dbReference type="OrthoDB" id="8227562at2"/>
<reference evidence="1 2" key="1">
    <citation type="journal article" date="2012" name="Int. J. Syst. Evol. Microbiol.">
        <title>Vibrio caribbeanicus sp. nov., isolated from the marine sponge Scleritoderma cyanea.</title>
        <authorList>
            <person name="Hoffmann M."/>
            <person name="Monday S.R."/>
            <person name="Allard M.W."/>
            <person name="Strain E.A."/>
            <person name="Whittaker P."/>
            <person name="Naum M."/>
            <person name="McCarthy P.J."/>
            <person name="Lopez J.V."/>
            <person name="Fischer M."/>
            <person name="Brown E.W."/>
        </authorList>
    </citation>
    <scope>NUCLEOTIDE SEQUENCE [LARGE SCALE GENOMIC DNA]</scope>
    <source>
        <strain evidence="1 2">LMG 20546</strain>
    </source>
</reference>
<protein>
    <submittedName>
        <fullName evidence="1">Putative small subunit terminase from prophage</fullName>
    </submittedName>
</protein>
<dbReference type="RefSeq" id="WP_006877458.1">
    <property type="nucleotide sequence ID" value="NZ_AEVS01000005.1"/>
</dbReference>
<dbReference type="EMBL" id="AEVS01000005">
    <property type="protein sequence ID" value="EGA67691.1"/>
    <property type="molecule type" value="Genomic_DNA"/>
</dbReference>
<comment type="caution">
    <text evidence="1">The sequence shown here is derived from an EMBL/GenBank/DDBJ whole genome shotgun (WGS) entry which is preliminary data.</text>
</comment>
<dbReference type="AlphaFoldDB" id="E8LNP6"/>
<evidence type="ECO:0000313" key="2">
    <source>
        <dbReference type="Proteomes" id="UP000004371"/>
    </source>
</evidence>
<dbReference type="eggNOG" id="ENOG50338NZ">
    <property type="taxonomic scope" value="Bacteria"/>
</dbReference>
<keyword evidence="2" id="KW-1185">Reference proteome</keyword>
<gene>
    <name evidence="1" type="ORF">VIBR0546_04487</name>
</gene>
<accession>E8LNP6</accession>
<name>E8LNP6_9VIBR</name>
<proteinExistence type="predicted"/>
<organism evidence="1 2">
    <name type="scientific">Vibrio brasiliensis LMG 20546</name>
    <dbReference type="NCBI Taxonomy" id="945543"/>
    <lineage>
        <taxon>Bacteria</taxon>
        <taxon>Pseudomonadati</taxon>
        <taxon>Pseudomonadota</taxon>
        <taxon>Gammaproteobacteria</taxon>
        <taxon>Vibrionales</taxon>
        <taxon>Vibrionaceae</taxon>
        <taxon>Vibrio</taxon>
        <taxon>Vibrio oreintalis group</taxon>
    </lineage>
</organism>
<sequence>MSDWNQTRQKYKESYIQSGISLAAWCKSHGIDYQSARKQIKVSEIKAECKNVIGTKRQKVITPQPQKANHGSFGQGNQAARTHGAYAKHVEEDDLRTASEVCSLDEELLVSRARLVSVLKQRQQLDNLLHESRLAQDLEQCKYLSELLMKLVDAEDRAVARIESLCITLSKLKRDTVMIRKDKAQAELLEQSIMQRRAEQNKNDKVIYNISW</sequence>
<dbReference type="Proteomes" id="UP000004371">
    <property type="component" value="Unassembled WGS sequence"/>
</dbReference>
<dbReference type="STRING" id="945543.VIBR0546_04487"/>
<evidence type="ECO:0000313" key="1">
    <source>
        <dbReference type="EMBL" id="EGA67691.1"/>
    </source>
</evidence>